<gene>
    <name evidence="2" type="ORF">GCM10023086_68830</name>
</gene>
<accession>A0ABP8H8M3</accession>
<evidence type="ECO:0000313" key="2">
    <source>
        <dbReference type="EMBL" id="GAA4335903.1"/>
    </source>
</evidence>
<comment type="caution">
    <text evidence="2">The sequence shown here is derived from an EMBL/GenBank/DDBJ whole genome shotgun (WGS) entry which is preliminary data.</text>
</comment>
<feature type="region of interest" description="Disordered" evidence="1">
    <location>
        <begin position="1"/>
        <end position="21"/>
    </location>
</feature>
<dbReference type="Proteomes" id="UP001501115">
    <property type="component" value="Unassembled WGS sequence"/>
</dbReference>
<feature type="compositionally biased region" description="Basic and acidic residues" evidence="1">
    <location>
        <begin position="69"/>
        <end position="78"/>
    </location>
</feature>
<dbReference type="InterPro" id="IPR029046">
    <property type="entry name" value="LolA/LolB/LppX"/>
</dbReference>
<proteinExistence type="predicted"/>
<evidence type="ECO:0008006" key="4">
    <source>
        <dbReference type="Google" id="ProtNLM"/>
    </source>
</evidence>
<dbReference type="SUPFAM" id="SSF89392">
    <property type="entry name" value="Prokaryotic lipoproteins and lipoprotein localization factors"/>
    <property type="match status" value="1"/>
</dbReference>
<keyword evidence="3" id="KW-1185">Reference proteome</keyword>
<feature type="region of interest" description="Disordered" evidence="1">
    <location>
        <begin position="242"/>
        <end position="305"/>
    </location>
</feature>
<dbReference type="Gene3D" id="2.50.20.20">
    <property type="match status" value="1"/>
</dbReference>
<name>A0ABP8H8M3_9ACTN</name>
<dbReference type="EMBL" id="BAABET010000013">
    <property type="protein sequence ID" value="GAA4335903.1"/>
    <property type="molecule type" value="Genomic_DNA"/>
</dbReference>
<evidence type="ECO:0000313" key="3">
    <source>
        <dbReference type="Proteomes" id="UP001501115"/>
    </source>
</evidence>
<protein>
    <recommendedName>
        <fullName evidence="4">LppX_LprAFG lipoprotein</fullName>
    </recommendedName>
</protein>
<reference evidence="3" key="1">
    <citation type="journal article" date="2019" name="Int. J. Syst. Evol. Microbiol.">
        <title>The Global Catalogue of Microorganisms (GCM) 10K type strain sequencing project: providing services to taxonomists for standard genome sequencing and annotation.</title>
        <authorList>
            <consortium name="The Broad Institute Genomics Platform"/>
            <consortium name="The Broad Institute Genome Sequencing Center for Infectious Disease"/>
            <person name="Wu L."/>
            <person name="Ma J."/>
        </authorList>
    </citation>
    <scope>NUCLEOTIDE SEQUENCE [LARGE SCALE GENOMIC DNA]</scope>
    <source>
        <strain evidence="3">JCM 31290</strain>
    </source>
</reference>
<feature type="region of interest" description="Disordered" evidence="1">
    <location>
        <begin position="47"/>
        <end position="78"/>
    </location>
</feature>
<organism evidence="2 3">
    <name type="scientific">Streptomyces venetus</name>
    <dbReference type="NCBI Taxonomy" id="1701086"/>
    <lineage>
        <taxon>Bacteria</taxon>
        <taxon>Bacillati</taxon>
        <taxon>Actinomycetota</taxon>
        <taxon>Actinomycetes</taxon>
        <taxon>Kitasatosporales</taxon>
        <taxon>Streptomycetaceae</taxon>
        <taxon>Streptomyces</taxon>
    </lineage>
</organism>
<evidence type="ECO:0000256" key="1">
    <source>
        <dbReference type="SAM" id="MobiDB-lite"/>
    </source>
</evidence>
<feature type="compositionally biased region" description="Polar residues" evidence="1">
    <location>
        <begin position="246"/>
        <end position="260"/>
    </location>
</feature>
<sequence length="305" mass="32072">MLGMGTWVAPHRRGAGSMNRAGNGRKVCALGVAGVLTGTVLAGCGDDDGSGSSQRGGTREQGTQAVRSAYDRTAEEDTAKVKLRVQTSAQGRSETANGQGAVDLEDGDSVLTLAVQGQRIEQRVIDQVLYQKMPKGQAPGGKPWIKIDLGKVAAERGTGDQSLSDPARSAAYAKAITDKDVTKKGTATIDGVRTTRYRVSVDVAELPDGDTLRKQVGPTLPMDVWLDDEGRMRRQQIDMAVKAAPGSTQRSSTDASTSPGKVTVRTVMDLTDFGTEVEADPPPAGQVTDMTGQALEQGRKGDGRS</sequence>